<feature type="domain" description="NADH:quinone oxidoreductase/Mrp antiporter transmembrane" evidence="9">
    <location>
        <begin position="117"/>
        <end position="402"/>
    </location>
</feature>
<comment type="caution">
    <text evidence="10">The sequence shown here is derived from an EMBL/GenBank/DDBJ whole genome shotgun (WGS) entry which is preliminary data.</text>
</comment>
<keyword evidence="6 8" id="KW-0472">Membrane</keyword>
<feature type="transmembrane region" description="Helical" evidence="8">
    <location>
        <begin position="149"/>
        <end position="172"/>
    </location>
</feature>
<organism evidence="10 11">
    <name type="scientific">Candidatus Magnetobacterium bavaricum</name>
    <dbReference type="NCBI Taxonomy" id="29290"/>
    <lineage>
        <taxon>Bacteria</taxon>
        <taxon>Pseudomonadati</taxon>
        <taxon>Nitrospirota</taxon>
        <taxon>Thermodesulfovibrionia</taxon>
        <taxon>Thermodesulfovibrionales</taxon>
        <taxon>Candidatus Magnetobacteriaceae</taxon>
        <taxon>Candidatus Magnetobacterium</taxon>
    </lineage>
</organism>
<dbReference type="Proteomes" id="UP000033423">
    <property type="component" value="Unassembled WGS sequence"/>
</dbReference>
<evidence type="ECO:0000256" key="2">
    <source>
        <dbReference type="ARBA" id="ARBA00022475"/>
    </source>
</evidence>
<dbReference type="Pfam" id="PF00361">
    <property type="entry name" value="Proton_antipo_M"/>
    <property type="match status" value="1"/>
</dbReference>
<feature type="transmembrane region" description="Helical" evidence="8">
    <location>
        <begin position="404"/>
        <end position="428"/>
    </location>
</feature>
<evidence type="ECO:0000256" key="7">
    <source>
        <dbReference type="RuleBase" id="RU000320"/>
    </source>
</evidence>
<feature type="transmembrane region" description="Helical" evidence="8">
    <location>
        <begin position="504"/>
        <end position="525"/>
    </location>
</feature>
<gene>
    <name evidence="10" type="ORF">MBAV_000447</name>
</gene>
<feature type="transmembrane region" description="Helical" evidence="8">
    <location>
        <begin position="62"/>
        <end position="83"/>
    </location>
</feature>
<feature type="transmembrane region" description="Helical" evidence="8">
    <location>
        <begin position="120"/>
        <end position="137"/>
    </location>
</feature>
<evidence type="ECO:0000313" key="11">
    <source>
        <dbReference type="Proteomes" id="UP000033423"/>
    </source>
</evidence>
<evidence type="ECO:0000256" key="4">
    <source>
        <dbReference type="ARBA" id="ARBA00022989"/>
    </source>
</evidence>
<dbReference type="PANTHER" id="PTHR42682:SF3">
    <property type="entry name" value="FORMATE HYDROGENLYASE SUBUNIT 3-RELATED"/>
    <property type="match status" value="1"/>
</dbReference>
<dbReference type="PANTHER" id="PTHR42682">
    <property type="entry name" value="HYDROGENASE-4 COMPONENT F"/>
    <property type="match status" value="1"/>
</dbReference>
<dbReference type="InterPro" id="IPR052175">
    <property type="entry name" value="ComplexI-like_HydComp"/>
</dbReference>
<evidence type="ECO:0000256" key="3">
    <source>
        <dbReference type="ARBA" id="ARBA00022692"/>
    </source>
</evidence>
<dbReference type="GO" id="GO:0016491">
    <property type="term" value="F:oxidoreductase activity"/>
    <property type="evidence" value="ECO:0007669"/>
    <property type="project" value="UniProtKB-KW"/>
</dbReference>
<feature type="transmembrane region" description="Helical" evidence="8">
    <location>
        <begin position="95"/>
        <end position="114"/>
    </location>
</feature>
<comment type="subcellular location">
    <subcellularLocation>
        <location evidence="1">Cell membrane</location>
        <topology evidence="1">Multi-pass membrane protein</topology>
    </subcellularLocation>
    <subcellularLocation>
        <location evidence="7">Membrane</location>
        <topology evidence="7">Multi-pass membrane protein</topology>
    </subcellularLocation>
</comment>
<reference evidence="10 11" key="1">
    <citation type="submission" date="2015-02" db="EMBL/GenBank/DDBJ databases">
        <title>Single-cell genomics of uncultivated deep-branching MTB reveals a conserved set of magnetosome genes.</title>
        <authorList>
            <person name="Kolinko S."/>
            <person name="Richter M."/>
            <person name="Glockner F.O."/>
            <person name="Brachmann A."/>
            <person name="Schuler D."/>
        </authorList>
    </citation>
    <scope>NUCLEOTIDE SEQUENCE [LARGE SCALE GENOMIC DNA]</scope>
    <source>
        <strain evidence="10">TM-1</strain>
    </source>
</reference>
<sequence>MVNALGKGSEHFPGRISLVSLVVGAALMTKAAYDVLFLGQPHLAVLDLGAPLAFVPLQLDGLSAFFVCLVAAMGVLTALYMQGYVRLNPNKDLPVARHYMFFNLLIASMVVVVIVKNTIAFVMAWETMLLCAFFILLSEHKGVRTRTVALGYLAYMHVGVVVLMAGFAAAGVYCGGMNLEDLAALQWSSSGGGVYCLLLTGFALMAGIVPFHSWITLKTSNTSTDLWLLSGLLTNMGVYGILRVIAETRTAPKYAGYVVLTFSVVTGLWGAINSIMQGDLGRIVLYNGIENVGIIGIGIGAGLIGQGNGLPLMAALGFSGAVFHTLNQTLFRGLLTYGVGTFIRAVHTSNLGLMGGLIKSMPLTGVPFLCGCVCACGLPPFNGFISVAVTFMGLLGAKTSVNGVVLSVGGLGIAALALINGLTAIALIKASGYALLGQPRSAQAAEAEPSPRSMTLPMVVLAAVSLAIGLMPEPVLGVVKAVLVSMHISADIAIKETSLLVSSISRASLLPVLATVVILRLRLLAPQAQPITLVRSVGGQRSSASFFVAGSAPMTAVVARVASLVQVAGRVLPWSWQRARRVLEVVGWLQGTQMRHYILYLLATLLITLLIVNKY</sequence>
<dbReference type="AlphaFoldDB" id="A0A0F3GZQ5"/>
<proteinExistence type="predicted"/>
<keyword evidence="11" id="KW-1185">Reference proteome</keyword>
<feature type="transmembrane region" description="Helical" evidence="8">
    <location>
        <begin position="594"/>
        <end position="612"/>
    </location>
</feature>
<dbReference type="EMBL" id="LACI01000210">
    <property type="protein sequence ID" value="KJU87360.1"/>
    <property type="molecule type" value="Genomic_DNA"/>
</dbReference>
<feature type="transmembrane region" description="Helical" evidence="8">
    <location>
        <begin position="458"/>
        <end position="483"/>
    </location>
</feature>
<feature type="transmembrane region" description="Helical" evidence="8">
    <location>
        <begin position="192"/>
        <end position="214"/>
    </location>
</feature>
<feature type="transmembrane region" description="Helical" evidence="8">
    <location>
        <begin position="12"/>
        <end position="33"/>
    </location>
</feature>
<keyword evidence="5" id="KW-0560">Oxidoreductase</keyword>
<evidence type="ECO:0000256" key="8">
    <source>
        <dbReference type="SAM" id="Phobius"/>
    </source>
</evidence>
<evidence type="ECO:0000256" key="1">
    <source>
        <dbReference type="ARBA" id="ARBA00004651"/>
    </source>
</evidence>
<accession>A0A0F3GZQ5</accession>
<feature type="transmembrane region" description="Helical" evidence="8">
    <location>
        <begin position="284"/>
        <end position="304"/>
    </location>
</feature>
<keyword evidence="2" id="KW-1003">Cell membrane</keyword>
<evidence type="ECO:0000256" key="5">
    <source>
        <dbReference type="ARBA" id="ARBA00023002"/>
    </source>
</evidence>
<keyword evidence="4 8" id="KW-1133">Transmembrane helix</keyword>
<keyword evidence="3 7" id="KW-0812">Transmembrane</keyword>
<dbReference type="InterPro" id="IPR001750">
    <property type="entry name" value="ND/Mrp_TM"/>
</dbReference>
<dbReference type="GO" id="GO:0005886">
    <property type="term" value="C:plasma membrane"/>
    <property type="evidence" value="ECO:0007669"/>
    <property type="project" value="UniProtKB-SubCell"/>
</dbReference>
<feature type="transmembrane region" description="Helical" evidence="8">
    <location>
        <begin position="226"/>
        <end position="242"/>
    </location>
</feature>
<dbReference type="PRINTS" id="PR01435">
    <property type="entry name" value="NPOXDRDTASE5"/>
</dbReference>
<protein>
    <submittedName>
        <fullName evidence="10">Hydantoin racemase</fullName>
    </submittedName>
</protein>
<feature type="transmembrane region" description="Helical" evidence="8">
    <location>
        <begin position="366"/>
        <end position="392"/>
    </location>
</feature>
<evidence type="ECO:0000313" key="10">
    <source>
        <dbReference type="EMBL" id="KJU87360.1"/>
    </source>
</evidence>
<evidence type="ECO:0000259" key="9">
    <source>
        <dbReference type="Pfam" id="PF00361"/>
    </source>
</evidence>
<feature type="transmembrane region" description="Helical" evidence="8">
    <location>
        <begin position="254"/>
        <end position="272"/>
    </location>
</feature>
<evidence type="ECO:0000256" key="6">
    <source>
        <dbReference type="ARBA" id="ARBA00023136"/>
    </source>
</evidence>
<name>A0A0F3GZQ5_9BACT</name>